<evidence type="ECO:0000256" key="6">
    <source>
        <dbReference type="PROSITE-ProRule" id="PRU01313"/>
    </source>
</evidence>
<dbReference type="GO" id="GO:0007420">
    <property type="term" value="P:brain development"/>
    <property type="evidence" value="ECO:0007669"/>
    <property type="project" value="TreeGrafter"/>
</dbReference>
<organism evidence="9 10">
    <name type="scientific">Muraenolepis orangiensis</name>
    <name type="common">Patagonian moray cod</name>
    <dbReference type="NCBI Taxonomy" id="630683"/>
    <lineage>
        <taxon>Eukaryota</taxon>
        <taxon>Metazoa</taxon>
        <taxon>Chordata</taxon>
        <taxon>Craniata</taxon>
        <taxon>Vertebrata</taxon>
        <taxon>Euteleostomi</taxon>
        <taxon>Actinopterygii</taxon>
        <taxon>Neopterygii</taxon>
        <taxon>Teleostei</taxon>
        <taxon>Neoteleostei</taxon>
        <taxon>Acanthomorphata</taxon>
        <taxon>Zeiogadaria</taxon>
        <taxon>Gadariae</taxon>
        <taxon>Gadiformes</taxon>
        <taxon>Muraenolepidoidei</taxon>
        <taxon>Muraenolepididae</taxon>
        <taxon>Muraenolepis</taxon>
    </lineage>
</organism>
<dbReference type="Pfam" id="PF25416">
    <property type="entry name" value="GRHL1_C"/>
    <property type="match status" value="1"/>
</dbReference>
<name>A0A9Q0EKX1_9TELE</name>
<gene>
    <name evidence="9" type="ORF">NHX12_024052</name>
</gene>
<feature type="compositionally biased region" description="Pro residues" evidence="7">
    <location>
        <begin position="1"/>
        <end position="12"/>
    </location>
</feature>
<keyword evidence="2" id="KW-0805">Transcription regulation</keyword>
<feature type="domain" description="Grh/CP2 DB" evidence="8">
    <location>
        <begin position="1"/>
        <end position="231"/>
    </location>
</feature>
<evidence type="ECO:0000256" key="4">
    <source>
        <dbReference type="ARBA" id="ARBA00023163"/>
    </source>
</evidence>
<dbReference type="GO" id="GO:0001228">
    <property type="term" value="F:DNA-binding transcription activator activity, RNA polymerase II-specific"/>
    <property type="evidence" value="ECO:0007669"/>
    <property type="project" value="TreeGrafter"/>
</dbReference>
<dbReference type="Proteomes" id="UP001148018">
    <property type="component" value="Unassembled WGS sequence"/>
</dbReference>
<dbReference type="Pfam" id="PF04516">
    <property type="entry name" value="CP2"/>
    <property type="match status" value="1"/>
</dbReference>
<feature type="region of interest" description="Disordered" evidence="7">
    <location>
        <begin position="1"/>
        <end position="115"/>
    </location>
</feature>
<evidence type="ECO:0000259" key="8">
    <source>
        <dbReference type="PROSITE" id="PS51968"/>
    </source>
</evidence>
<evidence type="ECO:0000256" key="7">
    <source>
        <dbReference type="SAM" id="MobiDB-lite"/>
    </source>
</evidence>
<keyword evidence="4" id="KW-0804">Transcription</keyword>
<accession>A0A9Q0EKX1</accession>
<comment type="subcellular location">
    <subcellularLocation>
        <location evidence="1 6">Nucleus</location>
    </subcellularLocation>
</comment>
<proteinExistence type="predicted"/>
<evidence type="ECO:0000256" key="5">
    <source>
        <dbReference type="ARBA" id="ARBA00023242"/>
    </source>
</evidence>
<dbReference type="InterPro" id="IPR040167">
    <property type="entry name" value="TF_CP2-like"/>
</dbReference>
<dbReference type="InterPro" id="IPR007604">
    <property type="entry name" value="CP2"/>
</dbReference>
<dbReference type="InterPro" id="IPR057520">
    <property type="entry name" value="GRHL1/CP2_C"/>
</dbReference>
<keyword evidence="3 6" id="KW-0238">DNA-binding</keyword>
<reference evidence="9" key="1">
    <citation type="submission" date="2022-07" db="EMBL/GenBank/DDBJ databases">
        <title>Chromosome-level genome of Muraenolepis orangiensis.</title>
        <authorList>
            <person name="Kim J."/>
        </authorList>
    </citation>
    <scope>NUCLEOTIDE SEQUENCE</scope>
    <source>
        <strain evidence="9">KU_S4_2022</strain>
        <tissue evidence="9">Muscle</tissue>
    </source>
</reference>
<keyword evidence="10" id="KW-1185">Reference proteome</keyword>
<protein>
    <recommendedName>
        <fullName evidence="8">Grh/CP2 DB domain-containing protein</fullName>
    </recommendedName>
</protein>
<comment type="caution">
    <text evidence="9">The sequence shown here is derived from an EMBL/GenBank/DDBJ whole genome shotgun (WGS) entry which is preliminary data.</text>
</comment>
<keyword evidence="5 6" id="KW-0539">Nucleus</keyword>
<evidence type="ECO:0000256" key="1">
    <source>
        <dbReference type="ARBA" id="ARBA00004123"/>
    </source>
</evidence>
<evidence type="ECO:0000313" key="10">
    <source>
        <dbReference type="Proteomes" id="UP001148018"/>
    </source>
</evidence>
<evidence type="ECO:0000313" key="9">
    <source>
        <dbReference type="EMBL" id="KAJ3609532.1"/>
    </source>
</evidence>
<sequence>MNSFPGPRPARPPARTAPGPRGPRPARPPARPAPGPPGPRPARPPARPAPGPPGPRPPAPGPRGPRPARPPARPAPGPPGPRPARPPARAAPGPHGPRPARPPGPHGPALLILPSTKPVPLGNEIFITVNCLSTDFSSQKGVKGLPLMIQIDTYSYNNRSNKPLHRAFSQIKVFCDKGAERKIRDEERKQFRKKSKGKDGGTGGVITAPAKGDATFFKTMTDLEAQPVLFIPDVHFGNLQRNGQVFAYNPEEIEREGGVLVKRMFRSSDEDMCPSPVKQMKEETHKREEVFDALMLRSPTLRGLIDAISEKYGVPTERIAKVYKKSKKGILVNMDDNIIEHYSNEDTFILNIDSLADAYKVTLTEI</sequence>
<dbReference type="AlphaFoldDB" id="A0A9Q0EKX1"/>
<dbReference type="EMBL" id="JANIIK010000039">
    <property type="protein sequence ID" value="KAJ3609532.1"/>
    <property type="molecule type" value="Genomic_DNA"/>
</dbReference>
<dbReference type="OrthoDB" id="7680836at2759"/>
<evidence type="ECO:0000256" key="3">
    <source>
        <dbReference type="ARBA" id="ARBA00023125"/>
    </source>
</evidence>
<dbReference type="PROSITE" id="PS51968">
    <property type="entry name" value="GRH_CP2_DB"/>
    <property type="match status" value="1"/>
</dbReference>
<dbReference type="PRINTS" id="PR01217">
    <property type="entry name" value="PRICHEXTENSN"/>
</dbReference>
<dbReference type="GO" id="GO:0005634">
    <property type="term" value="C:nucleus"/>
    <property type="evidence" value="ECO:0007669"/>
    <property type="project" value="UniProtKB-SubCell"/>
</dbReference>
<feature type="compositionally biased region" description="Pro residues" evidence="7">
    <location>
        <begin position="20"/>
        <end position="86"/>
    </location>
</feature>
<feature type="compositionally biased region" description="Pro residues" evidence="7">
    <location>
        <begin position="94"/>
        <end position="106"/>
    </location>
</feature>
<dbReference type="GO" id="GO:0000978">
    <property type="term" value="F:RNA polymerase II cis-regulatory region sequence-specific DNA binding"/>
    <property type="evidence" value="ECO:0007669"/>
    <property type="project" value="TreeGrafter"/>
</dbReference>
<dbReference type="PANTHER" id="PTHR11037">
    <property type="entry name" value="TRANSCRIPTION FACTOR CP2"/>
    <property type="match status" value="1"/>
</dbReference>
<dbReference type="GO" id="GO:0021915">
    <property type="term" value="P:neural tube development"/>
    <property type="evidence" value="ECO:0007669"/>
    <property type="project" value="TreeGrafter"/>
</dbReference>
<dbReference type="PANTHER" id="PTHR11037:SF17">
    <property type="entry name" value="GRAINYHEAD-LIKE PROTEIN 2 HOMOLOG"/>
    <property type="match status" value="1"/>
</dbReference>
<evidence type="ECO:0000256" key="2">
    <source>
        <dbReference type="ARBA" id="ARBA00023015"/>
    </source>
</evidence>